<reference evidence="2" key="1">
    <citation type="journal article" date="2023" name="Commun. Biol.">
        <title>Genome analysis of Parmales, the sister group of diatoms, reveals the evolutionary specialization of diatoms from phago-mixotrophs to photoautotrophs.</title>
        <authorList>
            <person name="Ban H."/>
            <person name="Sato S."/>
            <person name="Yoshikawa S."/>
            <person name="Yamada K."/>
            <person name="Nakamura Y."/>
            <person name="Ichinomiya M."/>
            <person name="Sato N."/>
            <person name="Blanc-Mathieu R."/>
            <person name="Endo H."/>
            <person name="Kuwata A."/>
            <person name="Ogata H."/>
        </authorList>
    </citation>
    <scope>NUCLEOTIDE SEQUENCE [LARGE SCALE GENOMIC DNA]</scope>
    <source>
        <strain evidence="2">NIES 3699</strain>
    </source>
</reference>
<dbReference type="InterPro" id="IPR029063">
    <property type="entry name" value="SAM-dependent_MTases_sf"/>
</dbReference>
<dbReference type="Gene3D" id="3.40.50.150">
    <property type="entry name" value="Vaccinia Virus protein VP39"/>
    <property type="match status" value="1"/>
</dbReference>
<evidence type="ECO:0000313" key="2">
    <source>
        <dbReference type="Proteomes" id="UP001165160"/>
    </source>
</evidence>
<dbReference type="SUPFAM" id="SSF53335">
    <property type="entry name" value="S-adenosyl-L-methionine-dependent methyltransferases"/>
    <property type="match status" value="1"/>
</dbReference>
<gene>
    <name evidence="1" type="ORF">TrVE_jg4083</name>
</gene>
<dbReference type="AlphaFoldDB" id="A0A9W7ESA2"/>
<dbReference type="Pfam" id="PF10294">
    <property type="entry name" value="Methyltransf_16"/>
    <property type="match status" value="1"/>
</dbReference>
<accession>A0A9W7ESA2</accession>
<keyword evidence="2" id="KW-1185">Reference proteome</keyword>
<dbReference type="Proteomes" id="UP001165160">
    <property type="component" value="Unassembled WGS sequence"/>
</dbReference>
<comment type="caution">
    <text evidence="1">The sequence shown here is derived from an EMBL/GenBank/DDBJ whole genome shotgun (WGS) entry which is preliminary data.</text>
</comment>
<dbReference type="InterPro" id="IPR019410">
    <property type="entry name" value="Methyltransf_16"/>
</dbReference>
<proteinExistence type="predicted"/>
<dbReference type="EMBL" id="BRXX01000087">
    <property type="protein sequence ID" value="GMH88892.1"/>
    <property type="molecule type" value="Genomic_DNA"/>
</dbReference>
<sequence length="272" mass="29368">MFNPEEAEFEEAQNALKDNLSRVAANNGIEKDDFVEVSSGSLIQSRSWCGLGEEEGKGVQTIEFRVHVAVPGGDGDGEGVIRVEVDLMDDRGEVGDRTGSVVWPCSSNLSSYLTQPSVLSTFPPSHTVLEICSGSAALPSQFLSLLTSAQVTASETPETLSTLIKNLRLNSTSLSINCVSYSVGDVDASLPKYDTVIGCECVYDSINLNVLASSCKRLTKKRVMIAGSSQCRLSAGSWDSVVEAFREEGFEHYETVTLDADGEYICHIYNLL</sequence>
<protein>
    <submittedName>
        <fullName evidence="1">Uncharacterized protein</fullName>
    </submittedName>
</protein>
<dbReference type="PANTHER" id="PTHR14614">
    <property type="entry name" value="HEPATOCELLULAR CARCINOMA-ASSOCIATED ANTIGEN"/>
    <property type="match status" value="1"/>
</dbReference>
<organism evidence="1 2">
    <name type="scientific">Triparma verrucosa</name>
    <dbReference type="NCBI Taxonomy" id="1606542"/>
    <lineage>
        <taxon>Eukaryota</taxon>
        <taxon>Sar</taxon>
        <taxon>Stramenopiles</taxon>
        <taxon>Ochrophyta</taxon>
        <taxon>Bolidophyceae</taxon>
        <taxon>Parmales</taxon>
        <taxon>Triparmaceae</taxon>
        <taxon>Triparma</taxon>
    </lineage>
</organism>
<name>A0A9W7ESA2_9STRA</name>
<evidence type="ECO:0000313" key="1">
    <source>
        <dbReference type="EMBL" id="GMH88892.1"/>
    </source>
</evidence>